<comment type="similarity">
    <text evidence="1">Belongs to the glycosyl hydrolase 43 family.</text>
</comment>
<accession>A0A2N3HMZ2</accession>
<dbReference type="GO" id="GO:0004553">
    <property type="term" value="F:hydrolase activity, hydrolyzing O-glycosyl compounds"/>
    <property type="evidence" value="ECO:0007669"/>
    <property type="project" value="InterPro"/>
</dbReference>
<dbReference type="PANTHER" id="PTHR42812:SF15">
    <property type="entry name" value="HYDROLASE, PUTATIVE (AFU_ORTHOLOGUE AFUA_2G00930)-RELATED"/>
    <property type="match status" value="1"/>
</dbReference>
<dbReference type="SUPFAM" id="SSF49265">
    <property type="entry name" value="Fibronectin type III"/>
    <property type="match status" value="1"/>
</dbReference>
<keyword evidence="2" id="KW-0378">Hydrolase</keyword>
<evidence type="ECO:0000256" key="2">
    <source>
        <dbReference type="ARBA" id="ARBA00022801"/>
    </source>
</evidence>
<proteinExistence type="inferred from homology"/>
<dbReference type="InterPro" id="IPR036116">
    <property type="entry name" value="FN3_sf"/>
</dbReference>
<dbReference type="GO" id="GO:0005975">
    <property type="term" value="P:carbohydrate metabolic process"/>
    <property type="evidence" value="ECO:0007669"/>
    <property type="project" value="InterPro"/>
</dbReference>
<dbReference type="PROSITE" id="PS50022">
    <property type="entry name" value="FA58C_3"/>
    <property type="match status" value="1"/>
</dbReference>
<dbReference type="Proteomes" id="UP000233435">
    <property type="component" value="Unassembled WGS sequence"/>
</dbReference>
<name>A0A2N3HMZ2_9FLAO</name>
<dbReference type="SUPFAM" id="SSF49785">
    <property type="entry name" value="Galactose-binding domain-like"/>
    <property type="match status" value="1"/>
</dbReference>
<evidence type="ECO:0000256" key="1">
    <source>
        <dbReference type="ARBA" id="ARBA00009865"/>
    </source>
</evidence>
<evidence type="ECO:0000313" key="7">
    <source>
        <dbReference type="Proteomes" id="UP000233435"/>
    </source>
</evidence>
<dbReference type="OrthoDB" id="9801455at2"/>
<protein>
    <recommendedName>
        <fullName evidence="5">F5/8 type C domain-containing protein</fullName>
    </recommendedName>
</protein>
<dbReference type="Pfam" id="PF04616">
    <property type="entry name" value="Glyco_hydro_43"/>
    <property type="match status" value="1"/>
</dbReference>
<dbReference type="SUPFAM" id="SSF75005">
    <property type="entry name" value="Arabinanase/levansucrase/invertase"/>
    <property type="match status" value="1"/>
</dbReference>
<dbReference type="Gene3D" id="2.115.10.20">
    <property type="entry name" value="Glycosyl hydrolase domain, family 43"/>
    <property type="match status" value="1"/>
</dbReference>
<dbReference type="AlphaFoldDB" id="A0A2N3HMZ2"/>
<keyword evidence="4" id="KW-0732">Signal</keyword>
<dbReference type="PANTHER" id="PTHR42812">
    <property type="entry name" value="BETA-XYLOSIDASE"/>
    <property type="match status" value="1"/>
</dbReference>
<feature type="domain" description="F5/8 type C" evidence="5">
    <location>
        <begin position="351"/>
        <end position="509"/>
    </location>
</feature>
<feature type="chain" id="PRO_5014781454" description="F5/8 type C domain-containing protein" evidence="4">
    <location>
        <begin position="24"/>
        <end position="715"/>
    </location>
</feature>
<dbReference type="InterPro" id="IPR006710">
    <property type="entry name" value="Glyco_hydro_43"/>
</dbReference>
<evidence type="ECO:0000313" key="6">
    <source>
        <dbReference type="EMBL" id="PKQ46316.1"/>
    </source>
</evidence>
<dbReference type="PROSITE" id="PS51257">
    <property type="entry name" value="PROKAR_LIPOPROTEIN"/>
    <property type="match status" value="1"/>
</dbReference>
<dbReference type="Gene3D" id="2.60.120.260">
    <property type="entry name" value="Galactose-binding domain-like"/>
    <property type="match status" value="1"/>
</dbReference>
<feature type="signal peptide" evidence="4">
    <location>
        <begin position="1"/>
        <end position="23"/>
    </location>
</feature>
<dbReference type="Pfam" id="PF00754">
    <property type="entry name" value="F5_F8_type_C"/>
    <property type="match status" value="1"/>
</dbReference>
<evidence type="ECO:0000256" key="3">
    <source>
        <dbReference type="ARBA" id="ARBA00023295"/>
    </source>
</evidence>
<dbReference type="Gene3D" id="2.60.40.10">
    <property type="entry name" value="Immunoglobulins"/>
    <property type="match status" value="1"/>
</dbReference>
<dbReference type="InterPro" id="IPR023296">
    <property type="entry name" value="Glyco_hydro_beta-prop_sf"/>
</dbReference>
<dbReference type="InterPro" id="IPR000421">
    <property type="entry name" value="FA58C"/>
</dbReference>
<dbReference type="CDD" id="cd08982">
    <property type="entry name" value="GH43-like"/>
    <property type="match status" value="1"/>
</dbReference>
<gene>
    <name evidence="6" type="ORF">CSW08_03905</name>
</gene>
<dbReference type="InterPro" id="IPR051795">
    <property type="entry name" value="Glycosyl_Hydrlase_43"/>
</dbReference>
<keyword evidence="7" id="KW-1185">Reference proteome</keyword>
<evidence type="ECO:0000256" key="4">
    <source>
        <dbReference type="SAM" id="SignalP"/>
    </source>
</evidence>
<sequence length="715" mass="80921">MKKTAFKVVIPLMLLACISMSCKKEPTDSTSPEKTEAFTIQITDSPQTFCNPLNVVVGSERARRGGEPVVLIYEDDYYLFVTGSRGYWYSGNMRDWTYVDAPNFPGGVVSVVDIDGTLYACAMNQKDVFSSSDPKSGVWAKAGTFDSDRYGDANMYLDDDGKLYMYYGWSQIMPFMVVELDSKTFKEIGEPKICFFGNYEEHGFERRRKDDVIFPFFDHREYYAEEYPWIEGPWVTKHKGKYYLQYAAIGLEFLSYSHGVYVSDNPMGPFEYSPHNPLTFKTTGFAPGAGHGSTFKDKNGQLWTICMIPSYYGGRGGSEIALFPTDVDAEGIMYSNTAFGDYPQYYPGIKRDAVDNNFTNWMLLSHKKYVEVSSTLDGYKPANAVDENFMTFWCAETGNPGEYMTVDLGKECQIHALQVNWDRHDTNVQIGRGFGPAAHLERYQSYTIEVSNDNNTWSKIVDKSNNTQDLRHDYIELAEPTNARYVKLTNVFTHDEGKFAVKDLRIFGNPDVAKYTIVEDVMVVRNPDDTRDATITWQPVAGADGYVVRYGIEPNKLYNNYMVYNGYSTTIHSLNKSEKYVFEVEAFDSGTDYYKERTQNTMGTGAEIELSSGISIGYRGGTLIERKMTYEGINEYVFDSITPGIYTFKHTFGPVLWSGELTKAELIGSGDQPTISVKLTELGTGMEVKGDMNFKVIPGKETGKIVITFDYNEEK</sequence>
<dbReference type="InterPro" id="IPR008979">
    <property type="entry name" value="Galactose-bd-like_sf"/>
</dbReference>
<dbReference type="InterPro" id="IPR013783">
    <property type="entry name" value="Ig-like_fold"/>
</dbReference>
<dbReference type="RefSeq" id="WP_106658593.1">
    <property type="nucleotide sequence ID" value="NZ_PJEO01000014.1"/>
</dbReference>
<comment type="caution">
    <text evidence="6">The sequence shown here is derived from an EMBL/GenBank/DDBJ whole genome shotgun (WGS) entry which is preliminary data.</text>
</comment>
<dbReference type="EMBL" id="PJEO01000014">
    <property type="protein sequence ID" value="PKQ46316.1"/>
    <property type="molecule type" value="Genomic_DNA"/>
</dbReference>
<keyword evidence="3" id="KW-0326">Glycosidase</keyword>
<evidence type="ECO:0000259" key="5">
    <source>
        <dbReference type="PROSITE" id="PS50022"/>
    </source>
</evidence>
<organism evidence="6 7">
    <name type="scientific">Confluentibacter flavum</name>
    <dbReference type="NCBI Taxonomy" id="1909700"/>
    <lineage>
        <taxon>Bacteria</taxon>
        <taxon>Pseudomonadati</taxon>
        <taxon>Bacteroidota</taxon>
        <taxon>Flavobacteriia</taxon>
        <taxon>Flavobacteriales</taxon>
        <taxon>Flavobacteriaceae</taxon>
        <taxon>Confluentibacter</taxon>
    </lineage>
</organism>
<reference evidence="6 7" key="1">
    <citation type="submission" date="2017-12" db="EMBL/GenBank/DDBJ databases">
        <title>Confluentibacter flavum sp. nov., isolated from the saline lake.</title>
        <authorList>
            <person name="Yu L."/>
        </authorList>
    </citation>
    <scope>NUCLEOTIDE SEQUENCE [LARGE SCALE GENOMIC DNA]</scope>
    <source>
        <strain evidence="6 7">3B</strain>
    </source>
</reference>